<evidence type="ECO:0000313" key="1">
    <source>
        <dbReference type="EMBL" id="RAP37148.1"/>
    </source>
</evidence>
<dbReference type="AlphaFoldDB" id="A0A364LKL9"/>
<dbReference type="RefSeq" id="WP_112219267.1">
    <property type="nucleotide sequence ID" value="NZ_MVJN01000004.1"/>
</dbReference>
<accession>A0A364LKL9</accession>
<gene>
    <name evidence="1" type="ORF">B1207_06940</name>
</gene>
<organism evidence="1 2">
    <name type="scientific">Legionella quinlivanii</name>
    <dbReference type="NCBI Taxonomy" id="45073"/>
    <lineage>
        <taxon>Bacteria</taxon>
        <taxon>Pseudomonadati</taxon>
        <taxon>Pseudomonadota</taxon>
        <taxon>Gammaproteobacteria</taxon>
        <taxon>Legionellales</taxon>
        <taxon>Legionellaceae</taxon>
        <taxon>Legionella</taxon>
    </lineage>
</organism>
<dbReference type="Proteomes" id="UP000249458">
    <property type="component" value="Unassembled WGS sequence"/>
</dbReference>
<dbReference type="EMBL" id="MVJN01000004">
    <property type="protein sequence ID" value="RAP37148.1"/>
    <property type="molecule type" value="Genomic_DNA"/>
</dbReference>
<sequence>MFLGSKERKELIIKEFISLLEKNNGLCLLHNHNDLAFWENLISILPSLTSVKHIYFEFTDGKGVKDKVPVSKNSPVLEAVKNFCLSPEVQTDEDSEKELQTYMLGRLLDCISLTDMVMFFVDDPERDKKTNAQRNDYMFECIEHLKAGLNDNENYLLITGAAHFELADRLQAPILMVGSSFYNENVTNRDYIAVKHKESVASNTMQSVEFIADTIITTAISPYQMTESKRDFFIYPGDWNLNKDTLSKIENIQKMTGLGISLELGRPTKRDKQTGSIYYADKSPSIRLIIAKNDLSDEAFKNIMRYLKGKSKSSEYFSFWDTKDNASVTSLKSNKNQLTLTFYTNKSFINAIDTLDRSLSSVNPSLTLRKP</sequence>
<protein>
    <submittedName>
        <fullName evidence="1">Uncharacterized protein</fullName>
    </submittedName>
</protein>
<reference evidence="1 2" key="1">
    <citation type="submission" date="2017-02" db="EMBL/GenBank/DDBJ databases">
        <title>Legionella quilivanii strain from human: case report and whole genome sequencing analysis.</title>
        <authorList>
            <person name="Lalancette C."/>
            <person name="Leduc J.-M."/>
            <person name="Levesque S."/>
            <person name="Fournier E."/>
            <person name="Saoud J."/>
            <person name="Faucher S.P."/>
            <person name="Bernard K."/>
            <person name="Martineau C."/>
            <person name="Longtin J."/>
        </authorList>
    </citation>
    <scope>NUCLEOTIDE SEQUENCE [LARGE SCALE GENOMIC DNA]</scope>
    <source>
        <strain evidence="1 2">ID143958</strain>
    </source>
</reference>
<proteinExistence type="predicted"/>
<name>A0A364LKL9_9GAMM</name>
<comment type="caution">
    <text evidence="1">The sequence shown here is derived from an EMBL/GenBank/DDBJ whole genome shotgun (WGS) entry which is preliminary data.</text>
</comment>
<evidence type="ECO:0000313" key="2">
    <source>
        <dbReference type="Proteomes" id="UP000249458"/>
    </source>
</evidence>